<keyword evidence="2" id="KW-0677">Repeat</keyword>
<dbReference type="PANTHER" id="PTHR45690:SF14">
    <property type="entry name" value="NACHT, LRR AND PYD DOMAINS-CONTAINING PROTEIN 2"/>
    <property type="match status" value="1"/>
</dbReference>
<evidence type="ECO:0000259" key="3">
    <source>
        <dbReference type="Pfam" id="PF05729"/>
    </source>
</evidence>
<name>A0ABQ9U3F4_SAGOE</name>
<sequence length="269" mass="31151">MVTGVYCRRSARKGCPGNSEGVHVAAQRYEMLIPFCNPKVLRGLFPPAVVLHGPMGFGKITLVKKLMLEWMEDNLIVDGFDELRVPPRVLIHNICGDWEKQKPVPILFGSLLKRKMVPKAALLVTTQPGTLRELWLLLRVQESNPCRFLDRDILCQDRGSEGCYSFFHLTFQQFLVALFYVQEKEEEDRDRFAWIVGLVQLYSREVRLKNPNLIQSEHFFFGFSNKKRAKELQMTFCCQMSLERKQKLLRCDKDKHSSAMDLKALVLLV</sequence>
<dbReference type="InterPro" id="IPR041267">
    <property type="entry name" value="NLRP_HD2"/>
</dbReference>
<keyword evidence="6" id="KW-1185">Reference proteome</keyword>
<dbReference type="Proteomes" id="UP001266305">
    <property type="component" value="Unassembled WGS sequence"/>
</dbReference>
<dbReference type="Pfam" id="PF17776">
    <property type="entry name" value="NLRC4_HD2"/>
    <property type="match status" value="1"/>
</dbReference>
<dbReference type="PANTHER" id="PTHR45690">
    <property type="entry name" value="NACHT, LRR AND PYD DOMAINS-CONTAINING PROTEIN 12"/>
    <property type="match status" value="1"/>
</dbReference>
<proteinExistence type="predicted"/>
<evidence type="ECO:0000313" key="6">
    <source>
        <dbReference type="Proteomes" id="UP001266305"/>
    </source>
</evidence>
<organism evidence="5 6">
    <name type="scientific">Saguinus oedipus</name>
    <name type="common">Cotton-top tamarin</name>
    <name type="synonym">Oedipomidas oedipus</name>
    <dbReference type="NCBI Taxonomy" id="9490"/>
    <lineage>
        <taxon>Eukaryota</taxon>
        <taxon>Metazoa</taxon>
        <taxon>Chordata</taxon>
        <taxon>Craniata</taxon>
        <taxon>Vertebrata</taxon>
        <taxon>Euteleostomi</taxon>
        <taxon>Mammalia</taxon>
        <taxon>Eutheria</taxon>
        <taxon>Euarchontoglires</taxon>
        <taxon>Primates</taxon>
        <taxon>Haplorrhini</taxon>
        <taxon>Platyrrhini</taxon>
        <taxon>Cebidae</taxon>
        <taxon>Callitrichinae</taxon>
        <taxon>Saguinus</taxon>
    </lineage>
</organism>
<evidence type="ECO:0000256" key="2">
    <source>
        <dbReference type="ARBA" id="ARBA00022737"/>
    </source>
</evidence>
<accession>A0ABQ9U3F4</accession>
<dbReference type="Pfam" id="PF05729">
    <property type="entry name" value="NACHT"/>
    <property type="match status" value="1"/>
</dbReference>
<feature type="domain" description="NACHT LRR and PYD" evidence="4">
    <location>
        <begin position="168"/>
        <end position="258"/>
    </location>
</feature>
<reference evidence="5 6" key="1">
    <citation type="submission" date="2023-05" db="EMBL/GenBank/DDBJ databases">
        <title>B98-5 Cell Line De Novo Hybrid Assembly: An Optical Mapping Approach.</title>
        <authorList>
            <person name="Kananen K."/>
            <person name="Auerbach J.A."/>
            <person name="Kautto E."/>
            <person name="Blachly J.S."/>
        </authorList>
    </citation>
    <scope>NUCLEOTIDE SEQUENCE [LARGE SCALE GENOMIC DNA]</scope>
    <source>
        <strain evidence="5">B95-8</strain>
        <tissue evidence="5">Cell line</tissue>
    </source>
</reference>
<dbReference type="InterPro" id="IPR007111">
    <property type="entry name" value="NACHT_NTPase"/>
</dbReference>
<protein>
    <submittedName>
        <fullName evidence="5">Uncharacterized protein</fullName>
    </submittedName>
</protein>
<comment type="caution">
    <text evidence="5">The sequence shown here is derived from an EMBL/GenBank/DDBJ whole genome shotgun (WGS) entry which is preliminary data.</text>
</comment>
<feature type="domain" description="NACHT" evidence="3">
    <location>
        <begin position="75"/>
        <end position="135"/>
    </location>
</feature>
<dbReference type="EMBL" id="JASSZA010000016">
    <property type="protein sequence ID" value="KAK2090877.1"/>
    <property type="molecule type" value="Genomic_DNA"/>
</dbReference>
<evidence type="ECO:0000256" key="1">
    <source>
        <dbReference type="ARBA" id="ARBA00022614"/>
    </source>
</evidence>
<dbReference type="InterPro" id="IPR050637">
    <property type="entry name" value="NLRP_innate_immun_reg"/>
</dbReference>
<evidence type="ECO:0000259" key="4">
    <source>
        <dbReference type="Pfam" id="PF17776"/>
    </source>
</evidence>
<evidence type="ECO:0000313" key="5">
    <source>
        <dbReference type="EMBL" id="KAK2090877.1"/>
    </source>
</evidence>
<gene>
    <name evidence="5" type="ORF">P7K49_030161</name>
</gene>
<keyword evidence="1" id="KW-0433">Leucine-rich repeat</keyword>